<keyword evidence="1" id="KW-0472">Membrane</keyword>
<evidence type="ECO:0000313" key="3">
    <source>
        <dbReference type="Proteomes" id="UP001515943"/>
    </source>
</evidence>
<organism evidence="2 3">
    <name type="scientific">Lentzea indica</name>
    <dbReference type="NCBI Taxonomy" id="2604800"/>
    <lineage>
        <taxon>Bacteria</taxon>
        <taxon>Bacillati</taxon>
        <taxon>Actinomycetota</taxon>
        <taxon>Actinomycetes</taxon>
        <taxon>Pseudonocardiales</taxon>
        <taxon>Pseudonocardiaceae</taxon>
        <taxon>Lentzea</taxon>
    </lineage>
</organism>
<feature type="transmembrane region" description="Helical" evidence="1">
    <location>
        <begin position="34"/>
        <end position="55"/>
    </location>
</feature>
<protein>
    <submittedName>
        <fullName evidence="2">Uncharacterized protein</fullName>
    </submittedName>
</protein>
<evidence type="ECO:0000313" key="2">
    <source>
        <dbReference type="EMBL" id="NKE55388.1"/>
    </source>
</evidence>
<sequence length="272" mass="31093">MKESGERCLWLALLAAVPLGTALSQALDLSLVVSMIVGLIVMAMWAGAAMALWSWQYVRDLQSETRHWVLTFVAIGMPEHYFPVWLEEMQAQLNELDGPRRKAFLTNLFVTAPRNWAELSWARLQYLRASRFRGNELRLAQHLVMVLAPDGTRSTSFDLLHAVGISRLQNRRAAHNVPALVLAQQLLATESRHFKAARELAGKLLDTRERLYLLNRDVLRMHLRVWPRHGQLPHSLRYDELGRLRHEALDLSLRLRASLVTGMERELATPNA</sequence>
<evidence type="ECO:0000256" key="1">
    <source>
        <dbReference type="SAM" id="Phobius"/>
    </source>
</evidence>
<dbReference type="RefSeq" id="WP_167969229.1">
    <property type="nucleotide sequence ID" value="NZ_VSRL01000001.1"/>
</dbReference>
<keyword evidence="3" id="KW-1185">Reference proteome</keyword>
<accession>A0ABX1F915</accession>
<dbReference type="Proteomes" id="UP001515943">
    <property type="component" value="Unassembled WGS sequence"/>
</dbReference>
<comment type="caution">
    <text evidence="2">The sequence shown here is derived from an EMBL/GenBank/DDBJ whole genome shotgun (WGS) entry which is preliminary data.</text>
</comment>
<keyword evidence="1" id="KW-0812">Transmembrane</keyword>
<gene>
    <name evidence="2" type="ORF">FXN61_00505</name>
</gene>
<keyword evidence="1" id="KW-1133">Transmembrane helix</keyword>
<proteinExistence type="predicted"/>
<name>A0ABX1F915_9PSEU</name>
<reference evidence="2 3" key="1">
    <citation type="submission" date="2019-08" db="EMBL/GenBank/DDBJ databases">
        <title>Lentzea from Indian Himalayas.</title>
        <authorList>
            <person name="Mandal S."/>
            <person name="Mallick Gupta A."/>
            <person name="Maiti P.K."/>
            <person name="Sarkar J."/>
            <person name="Mandal S."/>
        </authorList>
    </citation>
    <scope>NUCLEOTIDE SEQUENCE [LARGE SCALE GENOMIC DNA]</scope>
    <source>
        <strain evidence="2 3">PSKA42</strain>
    </source>
</reference>
<dbReference type="EMBL" id="VSRL01000001">
    <property type="protein sequence ID" value="NKE55388.1"/>
    <property type="molecule type" value="Genomic_DNA"/>
</dbReference>